<dbReference type="GO" id="GO:0051536">
    <property type="term" value="F:iron-sulfur cluster binding"/>
    <property type="evidence" value="ECO:0007669"/>
    <property type="project" value="UniProtKB-KW"/>
</dbReference>
<evidence type="ECO:0000256" key="1">
    <source>
        <dbReference type="ARBA" id="ARBA00022723"/>
    </source>
</evidence>
<keyword evidence="2" id="KW-0408">Iron</keyword>
<name>A0A7J4TK17_9EURY</name>
<dbReference type="SUPFAM" id="SSF102114">
    <property type="entry name" value="Radical SAM enzymes"/>
    <property type="match status" value="1"/>
</dbReference>
<dbReference type="CDD" id="cd01335">
    <property type="entry name" value="Radical_SAM"/>
    <property type="match status" value="1"/>
</dbReference>
<keyword evidence="3" id="KW-0411">Iron-sulfur</keyword>
<dbReference type="Pfam" id="PF04055">
    <property type="entry name" value="Radical_SAM"/>
    <property type="match status" value="1"/>
</dbReference>
<dbReference type="GO" id="GO:0046872">
    <property type="term" value="F:metal ion binding"/>
    <property type="evidence" value="ECO:0007669"/>
    <property type="project" value="UniProtKB-KW"/>
</dbReference>
<dbReference type="PANTHER" id="PTHR43432:SF5">
    <property type="entry name" value="ELP3_MIAA_NIFB-LIKE RADICAL SAM CORE DOMAIN-CONTAINING PROTEIN"/>
    <property type="match status" value="1"/>
</dbReference>
<dbReference type="EMBL" id="DUHE01000219">
    <property type="protein sequence ID" value="HII84736.1"/>
    <property type="molecule type" value="Genomic_DNA"/>
</dbReference>
<dbReference type="InterPro" id="IPR040086">
    <property type="entry name" value="MJ0683-like"/>
</dbReference>
<dbReference type="GO" id="GO:0003824">
    <property type="term" value="F:catalytic activity"/>
    <property type="evidence" value="ECO:0007669"/>
    <property type="project" value="InterPro"/>
</dbReference>
<dbReference type="Proteomes" id="UP000586031">
    <property type="component" value="Unassembled WGS sequence"/>
</dbReference>
<reference evidence="6" key="1">
    <citation type="journal article" date="2020" name="bioRxiv">
        <title>A rank-normalized archaeal taxonomy based on genome phylogeny resolves widespread incomplete and uneven classifications.</title>
        <authorList>
            <person name="Rinke C."/>
            <person name="Chuvochina M."/>
            <person name="Mussig A.J."/>
            <person name="Chaumeil P.-A."/>
            <person name="Waite D.W."/>
            <person name="Whitman W.B."/>
            <person name="Parks D.H."/>
            <person name="Hugenholtz P."/>
        </authorList>
    </citation>
    <scope>NUCLEOTIDE SEQUENCE [LARGE SCALE GENOMIC DNA]</scope>
</reference>
<keyword evidence="1" id="KW-0479">Metal-binding</keyword>
<evidence type="ECO:0000259" key="4">
    <source>
        <dbReference type="PROSITE" id="PS51918"/>
    </source>
</evidence>
<organism evidence="5 6">
    <name type="scientific">Methanobacterium subterraneum</name>
    <dbReference type="NCBI Taxonomy" id="59277"/>
    <lineage>
        <taxon>Archaea</taxon>
        <taxon>Methanobacteriati</taxon>
        <taxon>Methanobacteriota</taxon>
        <taxon>Methanomada group</taxon>
        <taxon>Methanobacteria</taxon>
        <taxon>Methanobacteriales</taxon>
        <taxon>Methanobacteriaceae</taxon>
        <taxon>Methanobacterium</taxon>
    </lineage>
</organism>
<dbReference type="SFLD" id="SFLDS00029">
    <property type="entry name" value="Radical_SAM"/>
    <property type="match status" value="1"/>
</dbReference>
<feature type="domain" description="Radical SAM core" evidence="4">
    <location>
        <begin position="22"/>
        <end position="268"/>
    </location>
</feature>
<dbReference type="AlphaFoldDB" id="A0A7J4TK17"/>
<evidence type="ECO:0000313" key="6">
    <source>
        <dbReference type="Proteomes" id="UP000586031"/>
    </source>
</evidence>
<accession>A0A7J4TK17</accession>
<dbReference type="InterPro" id="IPR007197">
    <property type="entry name" value="rSAM"/>
</dbReference>
<protein>
    <submittedName>
        <fullName evidence="5">Radical SAM protein</fullName>
    </submittedName>
</protein>
<dbReference type="InterPro" id="IPR058240">
    <property type="entry name" value="rSAM_sf"/>
</dbReference>
<evidence type="ECO:0000256" key="3">
    <source>
        <dbReference type="ARBA" id="ARBA00023014"/>
    </source>
</evidence>
<dbReference type="PROSITE" id="PS51918">
    <property type="entry name" value="RADICAL_SAM"/>
    <property type="match status" value="1"/>
</dbReference>
<proteinExistence type="predicted"/>
<dbReference type="PANTHER" id="PTHR43432">
    <property type="entry name" value="SLR0285 PROTEIN"/>
    <property type="match status" value="1"/>
</dbReference>
<evidence type="ECO:0000313" key="5">
    <source>
        <dbReference type="EMBL" id="HII84736.1"/>
    </source>
</evidence>
<sequence length="298" mass="34277">MRELVREIEVKSVLNKQKHVDDWFLSGYSLNPYSGCSFNCVYCYTRGSKYGEHQVPGLAAKINAPHVLVKQLKNRARKREYEFIAFGSATDPYLPVERDLKITRELLMIILRFHFPVHMVTRSPLILRDLDILKKIGEKAVIPSELVGKMDKGIVTSFSFSTTHEDLARIFEPGAPSPQERLETMRQCKNAGLVVGAIFMPLLPFLSDGEEHLEDMIKKVKDYGVDFILASGLTLFGDGPQDCKTRYYHVLEEHFPELVTKTRDLFGDSFAPSRIYQQELHQKVIRLCKKHQIRNKVY</sequence>
<dbReference type="Gene3D" id="3.80.30.30">
    <property type="match status" value="1"/>
</dbReference>
<dbReference type="SFLD" id="SFLDG01084">
    <property type="entry name" value="Uncharacterised_Radical_SAM_Su"/>
    <property type="match status" value="1"/>
</dbReference>
<evidence type="ECO:0000256" key="2">
    <source>
        <dbReference type="ARBA" id="ARBA00023004"/>
    </source>
</evidence>
<comment type="caution">
    <text evidence="5">The sequence shown here is derived from an EMBL/GenBank/DDBJ whole genome shotgun (WGS) entry which is preliminary data.</text>
</comment>
<gene>
    <name evidence="5" type="ORF">HA271_07900</name>
</gene>